<dbReference type="AlphaFoldDB" id="A0AAP7A1W6"/>
<reference evidence="1 2" key="1">
    <citation type="submission" date="2020-05" db="EMBL/GenBank/DDBJ databases">
        <title>Whole genome sequencing and identification of novel metabolites from Paenibacillus alvei strain JR949.</title>
        <authorList>
            <person name="Rajendhran J."/>
            <person name="Sree Pranav P."/>
            <person name="Mahalakshmi B."/>
            <person name="Karthikeyan R."/>
        </authorList>
    </citation>
    <scope>NUCLEOTIDE SEQUENCE [LARGE SCALE GENOMIC DNA]</scope>
    <source>
        <strain evidence="1 2">JR949</strain>
    </source>
</reference>
<gene>
    <name evidence="1" type="ORF">HMI46_26805</name>
</gene>
<accession>A0AAP7A1W6</accession>
<evidence type="ECO:0000313" key="1">
    <source>
        <dbReference type="EMBL" id="NOJ74119.1"/>
    </source>
</evidence>
<proteinExistence type="predicted"/>
<protein>
    <submittedName>
        <fullName evidence="1">Uncharacterized protein</fullName>
    </submittedName>
</protein>
<dbReference type="EMBL" id="JABFOR010000080">
    <property type="protein sequence ID" value="NOJ74119.1"/>
    <property type="molecule type" value="Genomic_DNA"/>
</dbReference>
<sequence>MSTFQDVLRALNAAAMLQHAWLTSSKYRLIRHKNASNKFKTSYAGRFFAAVSNQENSSIVKEGVQLAY</sequence>
<dbReference type="RefSeq" id="WP_171420022.1">
    <property type="nucleotide sequence ID" value="NZ_JABFOR010000080.1"/>
</dbReference>
<name>A0AAP7A1W6_PAEAL</name>
<evidence type="ECO:0000313" key="2">
    <source>
        <dbReference type="Proteomes" id="UP000552038"/>
    </source>
</evidence>
<organism evidence="1 2">
    <name type="scientific">Paenibacillus alvei</name>
    <name type="common">Bacillus alvei</name>
    <dbReference type="NCBI Taxonomy" id="44250"/>
    <lineage>
        <taxon>Bacteria</taxon>
        <taxon>Bacillati</taxon>
        <taxon>Bacillota</taxon>
        <taxon>Bacilli</taxon>
        <taxon>Bacillales</taxon>
        <taxon>Paenibacillaceae</taxon>
        <taxon>Paenibacillus</taxon>
    </lineage>
</organism>
<dbReference type="Proteomes" id="UP000552038">
    <property type="component" value="Unassembled WGS sequence"/>
</dbReference>
<comment type="caution">
    <text evidence="1">The sequence shown here is derived from an EMBL/GenBank/DDBJ whole genome shotgun (WGS) entry which is preliminary data.</text>
</comment>